<evidence type="ECO:0008006" key="3">
    <source>
        <dbReference type="Google" id="ProtNLM"/>
    </source>
</evidence>
<reference evidence="1 2" key="1">
    <citation type="submission" date="2019-09" db="EMBL/GenBank/DDBJ databases">
        <title>Wenzhouxiangella sp. Genome sequencing and assembly.</title>
        <authorList>
            <person name="Zhang R."/>
        </authorList>
    </citation>
    <scope>NUCLEOTIDE SEQUENCE [LARGE SCALE GENOMIC DNA]</scope>
    <source>
        <strain evidence="1 2">W260</strain>
    </source>
</reference>
<protein>
    <recommendedName>
        <fullName evidence="3">Tetratricopeptide repeat protein</fullName>
    </recommendedName>
</protein>
<dbReference type="Proteomes" id="UP000325372">
    <property type="component" value="Unassembled WGS sequence"/>
</dbReference>
<evidence type="ECO:0000313" key="1">
    <source>
        <dbReference type="EMBL" id="KAA9131066.1"/>
    </source>
</evidence>
<dbReference type="AlphaFoldDB" id="A0A5N0TB81"/>
<dbReference type="InterPro" id="IPR031823">
    <property type="entry name" value="TatT"/>
</dbReference>
<gene>
    <name evidence="1" type="ORF">F3N42_11200</name>
</gene>
<evidence type="ECO:0000313" key="2">
    <source>
        <dbReference type="Proteomes" id="UP000325372"/>
    </source>
</evidence>
<dbReference type="Pfam" id="PF16811">
    <property type="entry name" value="TAtT"/>
    <property type="match status" value="1"/>
</dbReference>
<proteinExistence type="predicted"/>
<accession>A0A5N0TB81</accession>
<sequence length="255" mass="27716">MAANLSAAILNQDDPETVRDGAPAFLIMLDSFVEGSPDDPAMLGAAADLYAAYGVLFVDDPARAERLTGRSLDYGRRALCATDAAACGIADTGFRDYAPVLQSLGADDVPTLYSYSLSKLAWIQARAGDMGALAELPKAQAALDRVRELDHDYREAEVERYLGVLATIRPPALGGRFDEGRAYFERAIELSGGRDLGARVDFARYYARTLYERELHDQLLNEVISADPRAEGLTLLNVLAQREAAELLASADDYF</sequence>
<keyword evidence="2" id="KW-1185">Reference proteome</keyword>
<organism evidence="1 2">
    <name type="scientific">Marinihelvus fidelis</name>
    <dbReference type="NCBI Taxonomy" id="2613842"/>
    <lineage>
        <taxon>Bacteria</taxon>
        <taxon>Pseudomonadati</taxon>
        <taxon>Pseudomonadota</taxon>
        <taxon>Gammaproteobacteria</taxon>
        <taxon>Chromatiales</taxon>
        <taxon>Wenzhouxiangellaceae</taxon>
        <taxon>Marinihelvus</taxon>
    </lineage>
</organism>
<name>A0A5N0TB81_9GAMM</name>
<dbReference type="Gene3D" id="1.25.40.920">
    <property type="entry name" value="TRAP transporter T-component"/>
    <property type="match status" value="1"/>
</dbReference>
<comment type="caution">
    <text evidence="1">The sequence shown here is derived from an EMBL/GenBank/DDBJ whole genome shotgun (WGS) entry which is preliminary data.</text>
</comment>
<dbReference type="EMBL" id="VYXP01000006">
    <property type="protein sequence ID" value="KAA9131066.1"/>
    <property type="molecule type" value="Genomic_DNA"/>
</dbReference>
<dbReference type="InterPro" id="IPR038537">
    <property type="entry name" value="TatT_sf"/>
</dbReference>